<feature type="region of interest" description="Disordered" evidence="1">
    <location>
        <begin position="1"/>
        <end position="66"/>
    </location>
</feature>
<proteinExistence type="predicted"/>
<dbReference type="EMBL" id="JAGIOC010000001">
    <property type="protein sequence ID" value="MBP2408273.1"/>
    <property type="molecule type" value="Genomic_DNA"/>
</dbReference>
<reference evidence="2 3" key="1">
    <citation type="submission" date="2021-03" db="EMBL/GenBank/DDBJ databases">
        <title>Sequencing the genomes of 1000 actinobacteria strains.</title>
        <authorList>
            <person name="Klenk H.-P."/>
        </authorList>
    </citation>
    <scope>NUCLEOTIDE SEQUENCE [LARGE SCALE GENOMIC DNA]</scope>
    <source>
        <strain evidence="2 3">DSM 14564</strain>
    </source>
</reference>
<feature type="compositionally biased region" description="Polar residues" evidence="1">
    <location>
        <begin position="1"/>
        <end position="11"/>
    </location>
</feature>
<keyword evidence="3" id="KW-1185">Reference proteome</keyword>
<feature type="compositionally biased region" description="Basic and acidic residues" evidence="1">
    <location>
        <begin position="43"/>
        <end position="64"/>
    </location>
</feature>
<organism evidence="2 3">
    <name type="scientific">Brachybacterium fresconis</name>
    <dbReference type="NCBI Taxonomy" id="173363"/>
    <lineage>
        <taxon>Bacteria</taxon>
        <taxon>Bacillati</taxon>
        <taxon>Actinomycetota</taxon>
        <taxon>Actinomycetes</taxon>
        <taxon>Micrococcales</taxon>
        <taxon>Dermabacteraceae</taxon>
        <taxon>Brachybacterium</taxon>
    </lineage>
</organism>
<comment type="caution">
    <text evidence="2">The sequence shown here is derived from an EMBL/GenBank/DDBJ whole genome shotgun (WGS) entry which is preliminary data.</text>
</comment>
<feature type="compositionally biased region" description="Acidic residues" evidence="1">
    <location>
        <begin position="20"/>
        <end position="40"/>
    </location>
</feature>
<protein>
    <recommendedName>
        <fullName evidence="4">H-NS histone family protein</fullName>
    </recommendedName>
</protein>
<evidence type="ECO:0008006" key="4">
    <source>
        <dbReference type="Google" id="ProtNLM"/>
    </source>
</evidence>
<name>A0ABS4YHK1_9MICO</name>
<evidence type="ECO:0000313" key="3">
    <source>
        <dbReference type="Proteomes" id="UP000698222"/>
    </source>
</evidence>
<evidence type="ECO:0000313" key="2">
    <source>
        <dbReference type="EMBL" id="MBP2408273.1"/>
    </source>
</evidence>
<accession>A0ABS4YHK1</accession>
<evidence type="ECO:0000256" key="1">
    <source>
        <dbReference type="SAM" id="MobiDB-lite"/>
    </source>
</evidence>
<dbReference type="RefSeq" id="WP_209888550.1">
    <property type="nucleotide sequence ID" value="NZ_BAAAJV010000024.1"/>
</dbReference>
<gene>
    <name evidence="2" type="ORF">JOF44_001176</name>
</gene>
<feature type="region of interest" description="Disordered" evidence="1">
    <location>
        <begin position="131"/>
        <end position="165"/>
    </location>
</feature>
<dbReference type="Proteomes" id="UP000698222">
    <property type="component" value="Unassembled WGS sequence"/>
</dbReference>
<sequence>MSTNTTQNPQDAAQDHETPEDAQDAAEAPETDQEATEETQESPNKEAARYRVKLRETETERDQLSTELATAQATIDQLRTRHLEDALGATQLAALRYHEVSTDDVLREDWTVDPDAVKRVKDQGKRRGVIWRPTGAAYKPNAGTGGADTGQPVSWADAARGNRAN</sequence>